<evidence type="ECO:0000259" key="7">
    <source>
        <dbReference type="Pfam" id="PF01728"/>
    </source>
</evidence>
<evidence type="ECO:0000256" key="4">
    <source>
        <dbReference type="ARBA" id="ARBA00022679"/>
    </source>
</evidence>
<dbReference type="InterPro" id="IPR029063">
    <property type="entry name" value="SAM-dependent_MTases_sf"/>
</dbReference>
<dbReference type="Pfam" id="PF01728">
    <property type="entry name" value="FtsJ"/>
    <property type="match status" value="2"/>
</dbReference>
<keyword evidence="9" id="KW-1185">Reference proteome</keyword>
<dbReference type="Gene3D" id="3.40.50.150">
    <property type="entry name" value="Vaccinia Virus protein VP39"/>
    <property type="match status" value="2"/>
</dbReference>
<accession>A0AAD9IKB7</accession>
<feature type="domain" description="Ribosomal RNA methyltransferase FtsJ" evidence="7">
    <location>
        <begin position="14"/>
        <end position="71"/>
    </location>
</feature>
<organism evidence="8 9">
    <name type="scientific">Prototheca wickerhamii</name>
    <dbReference type="NCBI Taxonomy" id="3111"/>
    <lineage>
        <taxon>Eukaryota</taxon>
        <taxon>Viridiplantae</taxon>
        <taxon>Chlorophyta</taxon>
        <taxon>core chlorophytes</taxon>
        <taxon>Trebouxiophyceae</taxon>
        <taxon>Chlorellales</taxon>
        <taxon>Chlorellaceae</taxon>
        <taxon>Prototheca</taxon>
    </lineage>
</organism>
<evidence type="ECO:0000256" key="5">
    <source>
        <dbReference type="ARBA" id="ARBA00022691"/>
    </source>
</evidence>
<evidence type="ECO:0000313" key="8">
    <source>
        <dbReference type="EMBL" id="KAK2078775.1"/>
    </source>
</evidence>
<dbReference type="AlphaFoldDB" id="A0AAD9IKB7"/>
<dbReference type="GO" id="GO:0008650">
    <property type="term" value="F:rRNA (uridine-2'-O-)-methyltransferase activity"/>
    <property type="evidence" value="ECO:0007669"/>
    <property type="project" value="TreeGrafter"/>
</dbReference>
<keyword evidence="3" id="KW-0489">Methyltransferase</keyword>
<comment type="similarity">
    <text evidence="1">Belongs to the class I-like SAM-binding methyltransferase superfamily. RNA methyltransferase RlmE family.</text>
</comment>
<feature type="domain" description="Ribosomal RNA methyltransferase FtsJ" evidence="7">
    <location>
        <begin position="72"/>
        <end position="173"/>
    </location>
</feature>
<protein>
    <recommendedName>
        <fullName evidence="6">rRNA methyltransferase 2, mitochondrial</fullName>
    </recommendedName>
</protein>
<evidence type="ECO:0000256" key="2">
    <source>
        <dbReference type="ARBA" id="ARBA00022552"/>
    </source>
</evidence>
<sequence>MRGRIMGTGRAAGYVARSAYKLLEMQERYKLVRRGSRVLDLGCVPGAWLQVACQNLGPRSAGGMVLGIDIQGFDAVLSDMCHSTHGNKSMDSFKSLELAETALRIALEADAQVVPGSKGVLCPGGALVMKLLQGPGTVEFGQQARPYFDRLVWHRPKATRRESKEVYLLGLGRKPGVEWQFEV</sequence>
<evidence type="ECO:0000313" key="9">
    <source>
        <dbReference type="Proteomes" id="UP001255856"/>
    </source>
</evidence>
<dbReference type="EMBL" id="JASFZW010000004">
    <property type="protein sequence ID" value="KAK2078775.1"/>
    <property type="molecule type" value="Genomic_DNA"/>
</dbReference>
<dbReference type="PANTHER" id="PTHR10920">
    <property type="entry name" value="RIBOSOMAL RNA METHYLTRANSFERASE"/>
    <property type="match status" value="1"/>
</dbReference>
<dbReference type="InterPro" id="IPR002877">
    <property type="entry name" value="RNA_MeTrfase_FtsJ_dom"/>
</dbReference>
<comment type="caution">
    <text evidence="8">The sequence shown here is derived from an EMBL/GenBank/DDBJ whole genome shotgun (WGS) entry which is preliminary data.</text>
</comment>
<keyword evidence="2" id="KW-0698">rRNA processing</keyword>
<evidence type="ECO:0000256" key="3">
    <source>
        <dbReference type="ARBA" id="ARBA00022603"/>
    </source>
</evidence>
<reference evidence="8" key="1">
    <citation type="submission" date="2021-01" db="EMBL/GenBank/DDBJ databases">
        <authorList>
            <person name="Eckstrom K.M.E."/>
        </authorList>
    </citation>
    <scope>NUCLEOTIDE SEQUENCE</scope>
    <source>
        <strain evidence="8">UVCC 0001</strain>
    </source>
</reference>
<gene>
    <name evidence="8" type="ORF">QBZ16_003615</name>
</gene>
<evidence type="ECO:0000256" key="6">
    <source>
        <dbReference type="ARBA" id="ARBA00041184"/>
    </source>
</evidence>
<dbReference type="PANTHER" id="PTHR10920:SF18">
    <property type="entry name" value="RRNA METHYLTRANSFERASE 2, MITOCHONDRIAL"/>
    <property type="match status" value="1"/>
</dbReference>
<dbReference type="Proteomes" id="UP001255856">
    <property type="component" value="Unassembled WGS sequence"/>
</dbReference>
<dbReference type="SUPFAM" id="SSF53335">
    <property type="entry name" value="S-adenosyl-L-methionine-dependent methyltransferases"/>
    <property type="match status" value="1"/>
</dbReference>
<evidence type="ECO:0000256" key="1">
    <source>
        <dbReference type="ARBA" id="ARBA00009258"/>
    </source>
</evidence>
<dbReference type="InterPro" id="IPR050082">
    <property type="entry name" value="RNA_methyltr_RlmE"/>
</dbReference>
<keyword evidence="5" id="KW-0949">S-adenosyl-L-methionine</keyword>
<proteinExistence type="inferred from homology"/>
<keyword evidence="4" id="KW-0808">Transferase</keyword>
<name>A0AAD9IKB7_PROWI</name>